<evidence type="ECO:0000256" key="16">
    <source>
        <dbReference type="HAMAP-Rule" id="MF_00427"/>
    </source>
</evidence>
<evidence type="ECO:0000256" key="4">
    <source>
        <dbReference type="ARBA" id="ARBA00022553"/>
    </source>
</evidence>
<dbReference type="STRING" id="880074.BARVI_09850"/>
<keyword evidence="12 16" id="KW-0406">Ion transport</keyword>
<keyword evidence="7 16" id="KW-0812">Transmembrane</keyword>
<keyword evidence="4 16" id="KW-0597">Phosphoprotein</keyword>
<dbReference type="GO" id="GO:0016655">
    <property type="term" value="F:oxidoreductase activity, acting on NAD(P)H, quinone or similar compound as acceptor"/>
    <property type="evidence" value="ECO:0007669"/>
    <property type="project" value="UniProtKB-UniRule"/>
</dbReference>
<keyword evidence="6 16" id="KW-0288">FMN</keyword>
<evidence type="ECO:0000256" key="2">
    <source>
        <dbReference type="ARBA" id="ARBA00022475"/>
    </source>
</evidence>
<keyword evidence="15 16" id="KW-0739">Sodium transport</keyword>
<comment type="caution">
    <text evidence="16">Lacks conserved residue(s) required for the propagation of feature annotation.</text>
</comment>
<reference evidence="19 20" key="1">
    <citation type="submission" date="2013-12" db="EMBL/GenBank/DDBJ databases">
        <authorList>
            <consortium name="DOE Joint Genome Institute"/>
            <person name="Eisen J."/>
            <person name="Huntemann M."/>
            <person name="Han J."/>
            <person name="Chen A."/>
            <person name="Kyrpides N."/>
            <person name="Mavromatis K."/>
            <person name="Markowitz V."/>
            <person name="Palaniappan K."/>
            <person name="Ivanova N."/>
            <person name="Schaumberg A."/>
            <person name="Pati A."/>
            <person name="Liolios K."/>
            <person name="Nordberg H.P."/>
            <person name="Cantor M.N."/>
            <person name="Hua S.X."/>
            <person name="Woyke T."/>
        </authorList>
    </citation>
    <scope>NUCLEOTIDE SEQUENCE [LARGE SCALE GENOMIC DNA]</scope>
    <source>
        <strain evidence="20">DSM 18177</strain>
    </source>
</reference>
<dbReference type="NCBIfam" id="TIGR01938">
    <property type="entry name" value="nqrC"/>
    <property type="match status" value="1"/>
</dbReference>
<comment type="subcellular location">
    <subcellularLocation>
        <location evidence="16">Cell membrane</location>
        <topology evidence="16">Single-pass membrane protein</topology>
    </subcellularLocation>
</comment>
<dbReference type="Pfam" id="PF04205">
    <property type="entry name" value="FMN_bind"/>
    <property type="match status" value="1"/>
</dbReference>
<evidence type="ECO:0000256" key="6">
    <source>
        <dbReference type="ARBA" id="ARBA00022643"/>
    </source>
</evidence>
<keyword evidence="14 16" id="KW-0472">Membrane</keyword>
<evidence type="ECO:0000256" key="12">
    <source>
        <dbReference type="ARBA" id="ARBA00023065"/>
    </source>
</evidence>
<evidence type="ECO:0000256" key="10">
    <source>
        <dbReference type="ARBA" id="ARBA00023027"/>
    </source>
</evidence>
<protein>
    <recommendedName>
        <fullName evidence="16 17">Na(+)-translocating NADH-quinone reductase subunit C</fullName>
        <shortName evidence="16 17">Na(+)-NQR subunit C</shortName>
        <shortName evidence="16 17">Na(+)-translocating NQR subunit C</shortName>
        <ecNumber evidence="16 17">7.2.1.1</ecNumber>
    </recommendedName>
    <alternativeName>
        <fullName evidence="16 17">NQR complex subunit C</fullName>
    </alternativeName>
    <alternativeName>
        <fullName evidence="16 17">NQR-1 subunit C</fullName>
    </alternativeName>
</protein>
<evidence type="ECO:0000256" key="17">
    <source>
        <dbReference type="PIRNR" id="PIRNR009437"/>
    </source>
</evidence>
<evidence type="ECO:0000313" key="20">
    <source>
        <dbReference type="Proteomes" id="UP000018901"/>
    </source>
</evidence>
<dbReference type="EMBL" id="CP007034">
    <property type="protein sequence ID" value="AHF12994.1"/>
    <property type="molecule type" value="Genomic_DNA"/>
</dbReference>
<dbReference type="PROSITE" id="PS00430">
    <property type="entry name" value="TONB_DEPENDENT_REC_1"/>
    <property type="match status" value="1"/>
</dbReference>
<dbReference type="GO" id="GO:0010181">
    <property type="term" value="F:FMN binding"/>
    <property type="evidence" value="ECO:0007669"/>
    <property type="project" value="UniProtKB-UniRule"/>
</dbReference>
<keyword evidence="20" id="KW-1185">Reference proteome</keyword>
<dbReference type="InterPro" id="IPR010204">
    <property type="entry name" value="NqrC"/>
</dbReference>
<evidence type="ECO:0000313" key="19">
    <source>
        <dbReference type="EMBL" id="AHF12994.1"/>
    </source>
</evidence>
<keyword evidence="5 16" id="KW-0285">Flavoprotein</keyword>
<evidence type="ECO:0000256" key="3">
    <source>
        <dbReference type="ARBA" id="ARBA00022519"/>
    </source>
</evidence>
<evidence type="ECO:0000256" key="14">
    <source>
        <dbReference type="ARBA" id="ARBA00023136"/>
    </source>
</evidence>
<evidence type="ECO:0000256" key="9">
    <source>
        <dbReference type="ARBA" id="ARBA00022989"/>
    </source>
</evidence>
<evidence type="ECO:0000256" key="13">
    <source>
        <dbReference type="ARBA" id="ARBA00023075"/>
    </source>
</evidence>
<comment type="function">
    <text evidence="16">NQR complex catalyzes the reduction of ubiquinone-1 to ubiquinol by two successive reactions, coupled with the transport of Na(+) ions from the cytoplasm to the periplasm. NqrA to NqrE are probably involved in the second step, the conversion of ubisemiquinone to ubiquinol.</text>
</comment>
<accession>W0EUW0</accession>
<keyword evidence="13 16" id="KW-0830">Ubiquinone</keyword>
<feature type="domain" description="FMN-binding" evidence="18">
    <location>
        <begin position="125"/>
        <end position="224"/>
    </location>
</feature>
<feature type="transmembrane region" description="Helical" evidence="16">
    <location>
        <begin position="12"/>
        <end position="31"/>
    </location>
</feature>
<dbReference type="GeneID" id="90529694"/>
<dbReference type="AlphaFoldDB" id="W0EUW0"/>
<dbReference type="eggNOG" id="COG2869">
    <property type="taxonomic scope" value="Bacteria"/>
</dbReference>
<gene>
    <name evidence="16" type="primary">nqrC</name>
    <name evidence="19" type="ORF">BARVI_09850</name>
</gene>
<dbReference type="KEGG" id="bvs:BARVI_09850"/>
<keyword evidence="8 16" id="KW-1278">Translocase</keyword>
<dbReference type="Proteomes" id="UP000018901">
    <property type="component" value="Chromosome"/>
</dbReference>
<dbReference type="GO" id="GO:0005886">
    <property type="term" value="C:plasma membrane"/>
    <property type="evidence" value="ECO:0007669"/>
    <property type="project" value="UniProtKB-SubCell"/>
</dbReference>
<comment type="catalytic activity">
    <reaction evidence="16 17">
        <text>a ubiquinone + n Na(+)(in) + NADH + H(+) = a ubiquinol + n Na(+)(out) + NAD(+)</text>
        <dbReference type="Rhea" id="RHEA:47748"/>
        <dbReference type="Rhea" id="RHEA-COMP:9565"/>
        <dbReference type="Rhea" id="RHEA-COMP:9566"/>
        <dbReference type="ChEBI" id="CHEBI:15378"/>
        <dbReference type="ChEBI" id="CHEBI:16389"/>
        <dbReference type="ChEBI" id="CHEBI:17976"/>
        <dbReference type="ChEBI" id="CHEBI:29101"/>
        <dbReference type="ChEBI" id="CHEBI:57540"/>
        <dbReference type="ChEBI" id="CHEBI:57945"/>
        <dbReference type="EC" id="7.2.1.1"/>
    </reaction>
</comment>
<keyword evidence="3" id="KW-0997">Cell inner membrane</keyword>
<feature type="modified residue" description="FMN phosphoryl threonine" evidence="16">
    <location>
        <position position="207"/>
    </location>
</feature>
<evidence type="ECO:0000256" key="11">
    <source>
        <dbReference type="ARBA" id="ARBA00023053"/>
    </source>
</evidence>
<keyword evidence="1 16" id="KW-0813">Transport</keyword>
<keyword evidence="9 16" id="KW-1133">Transmembrane helix</keyword>
<proteinExistence type="inferred from homology"/>
<dbReference type="PATRIC" id="fig|880074.11.peg.2045"/>
<comment type="subunit">
    <text evidence="16 17">Composed of six subunits; NqrA, NqrB, NqrC, NqrD, NqrE and NqrF.</text>
</comment>
<evidence type="ECO:0000256" key="1">
    <source>
        <dbReference type="ARBA" id="ARBA00022448"/>
    </source>
</evidence>
<sequence length="236" mass="25661">MNKQGNTYTLIYTAVMVIVVAFILAFAAIGLKPAQQKNIAIDKMSQILNSVNIVSTPENAQELYGKYIDDSFVVDANGQLVKGESFSMNIADQLKLPEAQRTLPIFICTDESGSTKYIIPLSGAGLWGPIWGYISVENDGNTVYGAYFAHQGETPGLGAEIEKPQFQKQFQGKHFFIDGTFTSIAVEKTGHKPQNGADYVDAVSGGTITSKGVQSMLQNCVKPYAQFLESLNSKNI</sequence>
<dbReference type="PANTHER" id="PTHR37838">
    <property type="entry name" value="NA(+)-TRANSLOCATING NADH-QUINONE REDUCTASE SUBUNIT C"/>
    <property type="match status" value="1"/>
</dbReference>
<evidence type="ECO:0000259" key="18">
    <source>
        <dbReference type="SMART" id="SM00900"/>
    </source>
</evidence>
<evidence type="ECO:0000256" key="15">
    <source>
        <dbReference type="ARBA" id="ARBA00023201"/>
    </source>
</evidence>
<keyword evidence="11 16" id="KW-0915">Sodium</keyword>
<name>W0EUW0_9BACT</name>
<comment type="cofactor">
    <cofactor evidence="16 17">
        <name>FMN</name>
        <dbReference type="ChEBI" id="CHEBI:58210"/>
    </cofactor>
</comment>
<evidence type="ECO:0000256" key="5">
    <source>
        <dbReference type="ARBA" id="ARBA00022630"/>
    </source>
</evidence>
<dbReference type="EC" id="7.2.1.1" evidence="16 17"/>
<keyword evidence="10 16" id="KW-0520">NAD</keyword>
<dbReference type="InterPro" id="IPR007329">
    <property type="entry name" value="FMN-bd"/>
</dbReference>
<dbReference type="HAMAP" id="MF_00427">
    <property type="entry name" value="NqrC"/>
    <property type="match status" value="1"/>
</dbReference>
<dbReference type="InterPro" id="IPR010916">
    <property type="entry name" value="TonB_box_CS"/>
</dbReference>
<comment type="similarity">
    <text evidence="16 17">Belongs to the NqrC family.</text>
</comment>
<dbReference type="PIRSF" id="PIRSF009437">
    <property type="entry name" value="NQR-1_subunit_C"/>
    <property type="match status" value="1"/>
</dbReference>
<evidence type="ECO:0000256" key="7">
    <source>
        <dbReference type="ARBA" id="ARBA00022692"/>
    </source>
</evidence>
<evidence type="ECO:0000256" key="8">
    <source>
        <dbReference type="ARBA" id="ARBA00022967"/>
    </source>
</evidence>
<dbReference type="GO" id="GO:0006814">
    <property type="term" value="P:sodium ion transport"/>
    <property type="evidence" value="ECO:0007669"/>
    <property type="project" value="UniProtKB-UniRule"/>
</dbReference>
<dbReference type="HOGENOM" id="CLU_077882_0_0_10"/>
<dbReference type="SMART" id="SM00900">
    <property type="entry name" value="FMN_bind"/>
    <property type="match status" value="1"/>
</dbReference>
<organism evidence="19 20">
    <name type="scientific">Barnesiella viscericola DSM 18177</name>
    <dbReference type="NCBI Taxonomy" id="880074"/>
    <lineage>
        <taxon>Bacteria</taxon>
        <taxon>Pseudomonadati</taxon>
        <taxon>Bacteroidota</taxon>
        <taxon>Bacteroidia</taxon>
        <taxon>Bacteroidales</taxon>
        <taxon>Barnesiellaceae</taxon>
        <taxon>Barnesiella</taxon>
    </lineage>
</organism>
<keyword evidence="2 16" id="KW-1003">Cell membrane</keyword>
<dbReference type="PANTHER" id="PTHR37838:SF1">
    <property type="entry name" value="NA(+)-TRANSLOCATING NADH-QUINONE REDUCTASE SUBUNIT C"/>
    <property type="match status" value="1"/>
</dbReference>
<dbReference type="OrthoDB" id="9813828at2"/>
<dbReference type="RefSeq" id="WP_025279032.1">
    <property type="nucleotide sequence ID" value="NZ_CP007034.1"/>
</dbReference>